<name>D4ZFX9_SHEVD</name>
<keyword evidence="1" id="KW-0472">Membrane</keyword>
<keyword evidence="1" id="KW-1133">Transmembrane helix</keyword>
<dbReference type="EMBL" id="AP011177">
    <property type="protein sequence ID" value="BAJ00578.1"/>
    <property type="molecule type" value="Genomic_DNA"/>
</dbReference>
<feature type="transmembrane region" description="Helical" evidence="1">
    <location>
        <begin position="126"/>
        <end position="147"/>
    </location>
</feature>
<dbReference type="AlphaFoldDB" id="D4ZFX9"/>
<dbReference type="STRING" id="637905.SVI_0607"/>
<reference evidence="3" key="1">
    <citation type="journal article" date="2010" name="Mol. Biosyst.">
        <title>Complete genome sequence and comparative analysis of Shewanella violacea, a psychrophilic and piezophilic bacterium from deep sea floor sediments.</title>
        <authorList>
            <person name="Aono E."/>
            <person name="Baba T."/>
            <person name="Ara T."/>
            <person name="Nishi T."/>
            <person name="Nakamichi T."/>
            <person name="Inamoto E."/>
            <person name="Toyonaga H."/>
            <person name="Hasegawa M."/>
            <person name="Takai Y."/>
            <person name="Okumura Y."/>
            <person name="Baba M."/>
            <person name="Tomita M."/>
            <person name="Kato C."/>
            <person name="Oshima T."/>
            <person name="Nakasone K."/>
            <person name="Mori H."/>
        </authorList>
    </citation>
    <scope>NUCLEOTIDE SEQUENCE [LARGE SCALE GENOMIC DNA]</scope>
    <source>
        <strain evidence="3">JCM 10179 / CIP 106290 / LMG 19151 / DSS12</strain>
    </source>
</reference>
<keyword evidence="3" id="KW-1185">Reference proteome</keyword>
<evidence type="ECO:0000313" key="3">
    <source>
        <dbReference type="Proteomes" id="UP000002350"/>
    </source>
</evidence>
<dbReference type="InterPro" id="IPR012340">
    <property type="entry name" value="NA-bd_OB-fold"/>
</dbReference>
<dbReference type="KEGG" id="svo:SVI_0607"/>
<organism evidence="2 3">
    <name type="scientific">Shewanella violacea (strain JCM 10179 / CIP 106290 / LMG 19151 / DSS12)</name>
    <dbReference type="NCBI Taxonomy" id="637905"/>
    <lineage>
        <taxon>Bacteria</taxon>
        <taxon>Pseudomonadati</taxon>
        <taxon>Pseudomonadota</taxon>
        <taxon>Gammaproteobacteria</taxon>
        <taxon>Alteromonadales</taxon>
        <taxon>Shewanellaceae</taxon>
        <taxon>Shewanella</taxon>
    </lineage>
</organism>
<dbReference type="HOGENOM" id="CLU_1668206_0_0_6"/>
<evidence type="ECO:0000256" key="1">
    <source>
        <dbReference type="SAM" id="Phobius"/>
    </source>
</evidence>
<sequence>MAKHHFRILVDIAMKTQMLKGILIRWNDDKGCGFIRPDASHVDMATLHGPASEQEIFIHISALKHMCRRPELGDTIFFLIETKLDSKLNAIQAYIEGVEANTANGENTKPYLGNGNSKIPISATGVITRLFIIAVVLIGASLTYQTFTDTTRLISQTQ</sequence>
<evidence type="ECO:0000313" key="2">
    <source>
        <dbReference type="EMBL" id="BAJ00578.1"/>
    </source>
</evidence>
<dbReference type="SUPFAM" id="SSF50249">
    <property type="entry name" value="Nucleic acid-binding proteins"/>
    <property type="match status" value="1"/>
</dbReference>
<dbReference type="Gene3D" id="2.40.50.140">
    <property type="entry name" value="Nucleic acid-binding proteins"/>
    <property type="match status" value="1"/>
</dbReference>
<dbReference type="eggNOG" id="COG1278">
    <property type="taxonomic scope" value="Bacteria"/>
</dbReference>
<keyword evidence="1" id="KW-0812">Transmembrane</keyword>
<dbReference type="Proteomes" id="UP000002350">
    <property type="component" value="Chromosome"/>
</dbReference>
<proteinExistence type="predicted"/>
<gene>
    <name evidence="2" type="ordered locus">SVI_0607</name>
</gene>
<protein>
    <submittedName>
        <fullName evidence="2">Cold shock domain family protein</fullName>
    </submittedName>
</protein>
<accession>D4ZFX9</accession>